<feature type="region of interest" description="Disordered" evidence="8">
    <location>
        <begin position="569"/>
        <end position="596"/>
    </location>
</feature>
<comment type="pathway">
    <text evidence="1">Protein modification; protein ubiquitination.</text>
</comment>
<dbReference type="InterPro" id="IPR044066">
    <property type="entry name" value="TRIAD_supradom"/>
</dbReference>
<evidence type="ECO:0000256" key="2">
    <source>
        <dbReference type="ARBA" id="ARBA00022679"/>
    </source>
</evidence>
<dbReference type="InterPro" id="IPR047546">
    <property type="entry name" value="Rcat_RBR_RNF216"/>
</dbReference>
<evidence type="ECO:0000313" key="10">
    <source>
        <dbReference type="EMBL" id="RYP04577.1"/>
    </source>
</evidence>
<dbReference type="AlphaFoldDB" id="A0A4Q4TGH3"/>
<evidence type="ECO:0000256" key="5">
    <source>
        <dbReference type="ARBA" id="ARBA00022771"/>
    </source>
</evidence>
<feature type="region of interest" description="Disordered" evidence="8">
    <location>
        <begin position="60"/>
        <end position="110"/>
    </location>
</feature>
<accession>A0A4Q4TGH3</accession>
<evidence type="ECO:0000256" key="6">
    <source>
        <dbReference type="ARBA" id="ARBA00022786"/>
    </source>
</evidence>
<keyword evidence="7" id="KW-0862">Zinc</keyword>
<dbReference type="CDD" id="cd16630">
    <property type="entry name" value="RING-HC_RBR_RNF216"/>
    <property type="match status" value="1"/>
</dbReference>
<comment type="caution">
    <text evidence="10">The sequence shown here is derived from an EMBL/GenBank/DDBJ whole genome shotgun (WGS) entry which is preliminary data.</text>
</comment>
<feature type="compositionally biased region" description="Basic and acidic residues" evidence="8">
    <location>
        <begin position="60"/>
        <end position="73"/>
    </location>
</feature>
<keyword evidence="4" id="KW-0677">Repeat</keyword>
<keyword evidence="5" id="KW-0863">Zinc-finger</keyword>
<dbReference type="CDD" id="cd20353">
    <property type="entry name" value="Rcat_RBR_RNF216"/>
    <property type="match status" value="1"/>
</dbReference>
<evidence type="ECO:0000256" key="7">
    <source>
        <dbReference type="ARBA" id="ARBA00022833"/>
    </source>
</evidence>
<keyword evidence="6" id="KW-0833">Ubl conjugation pathway</keyword>
<evidence type="ECO:0000259" key="9">
    <source>
        <dbReference type="PROSITE" id="PS51873"/>
    </source>
</evidence>
<feature type="region of interest" description="Disordered" evidence="8">
    <location>
        <begin position="414"/>
        <end position="469"/>
    </location>
</feature>
<dbReference type="SUPFAM" id="SSF57850">
    <property type="entry name" value="RING/U-box"/>
    <property type="match status" value="2"/>
</dbReference>
<keyword evidence="2" id="KW-0808">Transferase</keyword>
<name>A0A4Q4TGH3_9PEZI</name>
<evidence type="ECO:0000256" key="4">
    <source>
        <dbReference type="ARBA" id="ARBA00022737"/>
    </source>
</evidence>
<feature type="region of interest" description="Disordered" evidence="8">
    <location>
        <begin position="690"/>
        <end position="710"/>
    </location>
</feature>
<dbReference type="Proteomes" id="UP000293360">
    <property type="component" value="Unassembled WGS sequence"/>
</dbReference>
<dbReference type="Pfam" id="PF26200">
    <property type="entry name" value="Rcat_RNF216"/>
    <property type="match status" value="1"/>
</dbReference>
<keyword evidence="3" id="KW-0479">Metal-binding</keyword>
<keyword evidence="11" id="KW-1185">Reference proteome</keyword>
<dbReference type="PANTHER" id="PTHR22770:SF47">
    <property type="entry name" value="E3 UBIQUITIN-PROTEIN LIGASE RNF216"/>
    <property type="match status" value="1"/>
</dbReference>
<dbReference type="InterPro" id="IPR047545">
    <property type="entry name" value="BRcat_RBR_RNF216"/>
</dbReference>
<proteinExistence type="predicted"/>
<dbReference type="Gene3D" id="1.20.120.1750">
    <property type="match status" value="1"/>
</dbReference>
<dbReference type="GO" id="GO:0016740">
    <property type="term" value="F:transferase activity"/>
    <property type="evidence" value="ECO:0007669"/>
    <property type="project" value="UniProtKB-KW"/>
</dbReference>
<feature type="compositionally biased region" description="Basic and acidic residues" evidence="8">
    <location>
        <begin position="449"/>
        <end position="465"/>
    </location>
</feature>
<dbReference type="GO" id="GO:0008270">
    <property type="term" value="F:zinc ion binding"/>
    <property type="evidence" value="ECO:0007669"/>
    <property type="project" value="UniProtKB-KW"/>
</dbReference>
<feature type="domain" description="RING-type" evidence="9">
    <location>
        <begin position="189"/>
        <end position="410"/>
    </location>
</feature>
<dbReference type="PROSITE" id="PS51873">
    <property type="entry name" value="TRIAD"/>
    <property type="match status" value="1"/>
</dbReference>
<evidence type="ECO:0000313" key="11">
    <source>
        <dbReference type="Proteomes" id="UP000293360"/>
    </source>
</evidence>
<evidence type="ECO:0000256" key="1">
    <source>
        <dbReference type="ARBA" id="ARBA00004906"/>
    </source>
</evidence>
<gene>
    <name evidence="10" type="ORF">DL764_004385</name>
</gene>
<dbReference type="STRING" id="155417.A0A4Q4TGH3"/>
<sequence>MDELNVINLLDELEAPGVSCKDSVLTIFPDICPNHLDNLASQHGHDPDSIIWAILDQQEKGQKYPTRHPDNPLKRKRGLDHHVSDVDSDDDAANPKEPRAASAVRSQIAKPEYTPNFSNKRYREMAKSLLCQDFPRAPTSFDYGSYPAEEKAALDELRAARELRAHKDARTIVEAEEQANFARAQLSGQTAECGCCYDEQALNRMAQCDGEIVHFFCGSCIKQQAETQVGYSKYELKCMSLDGCSGGFSYTQRKRFLDKALRTALDRIEQEAVLREAGIENLETCPFCPYAAEYPPVDEDKEFRCEMPGCRKVSCRLCRRETHIPKSCAEAAREEGLTARREIEEAMSEALIRKCNKCRNPFVKEDGCNKITCTRCRTVQCYICRETVKDYSHFNDTSRGGKNGQCPLFDSTEQRHRDEVQRAEEAARQRVTQERPDVDGEALQFSLSKEVENDEKRRAGKDPGHQQRVNRVQAAGGVVRPIALQAAVQQYHPQVRPAPAPAPMPHRRVPGRAPPGPAPYAARLDIPLPRNLLAPSPIIPLPYAERHPPAAGPALPRFLVDPPAVPGGLFARGPVHHPMGDRNLGRSNPQVRPHRPHDPRLEGWPIMFDLNAAMLEGLLQADDQVWQPVQFQPFRNAPHWEAYHKQHRMQYMRNYDMEANRDQEQPYWDPSDFMGDPVLAPPLIPAVAARNDHNLNQGANSPQGQAPAAS</sequence>
<organism evidence="10 11">
    <name type="scientific">Monosporascus ibericus</name>
    <dbReference type="NCBI Taxonomy" id="155417"/>
    <lineage>
        <taxon>Eukaryota</taxon>
        <taxon>Fungi</taxon>
        <taxon>Dikarya</taxon>
        <taxon>Ascomycota</taxon>
        <taxon>Pezizomycotina</taxon>
        <taxon>Sordariomycetes</taxon>
        <taxon>Xylariomycetidae</taxon>
        <taxon>Xylariales</taxon>
        <taxon>Xylariales incertae sedis</taxon>
        <taxon>Monosporascus</taxon>
    </lineage>
</organism>
<evidence type="ECO:0000256" key="3">
    <source>
        <dbReference type="ARBA" id="ARBA00022723"/>
    </source>
</evidence>
<feature type="compositionally biased region" description="Polar residues" evidence="8">
    <location>
        <begin position="694"/>
        <end position="704"/>
    </location>
</feature>
<feature type="compositionally biased region" description="Basic and acidic residues" evidence="8">
    <location>
        <begin position="414"/>
        <end position="438"/>
    </location>
</feature>
<reference evidence="10 11" key="1">
    <citation type="submission" date="2018-06" db="EMBL/GenBank/DDBJ databases">
        <title>Complete Genomes of Monosporascus.</title>
        <authorList>
            <person name="Robinson A.J."/>
            <person name="Natvig D.O."/>
        </authorList>
    </citation>
    <scope>NUCLEOTIDE SEQUENCE [LARGE SCALE GENOMIC DNA]</scope>
    <source>
        <strain evidence="10 11">CBS 110550</strain>
    </source>
</reference>
<dbReference type="CDD" id="cd20339">
    <property type="entry name" value="BRcat_RBR_RNF216"/>
    <property type="match status" value="1"/>
</dbReference>
<protein>
    <recommendedName>
        <fullName evidence="9">RING-type domain-containing protein</fullName>
    </recommendedName>
</protein>
<dbReference type="InterPro" id="IPR051628">
    <property type="entry name" value="LUBAC_E3_Ligases"/>
</dbReference>
<dbReference type="PANTHER" id="PTHR22770">
    <property type="entry name" value="UBIQUITIN CONJUGATING ENZYME 7 INTERACTING PROTEIN-RELATED"/>
    <property type="match status" value="1"/>
</dbReference>
<evidence type="ECO:0000256" key="8">
    <source>
        <dbReference type="SAM" id="MobiDB-lite"/>
    </source>
</evidence>
<dbReference type="EMBL" id="QJNU01000205">
    <property type="protein sequence ID" value="RYP04577.1"/>
    <property type="molecule type" value="Genomic_DNA"/>
</dbReference>
<dbReference type="InterPro" id="IPR047544">
    <property type="entry name" value="RING-HC_RBR_RNF216"/>
</dbReference>
<dbReference type="OrthoDB" id="10009520at2759"/>